<name>A0A9X2E7I5_9NOCA</name>
<sequence>MRTSADATIEERTMFSTEFRRAKIDEDTQRMAVFPGDRPDLEDLPAAARAEAHRRQCTPEPGRKPVRR</sequence>
<proteinExistence type="predicted"/>
<reference evidence="2" key="1">
    <citation type="submission" date="2022-06" db="EMBL/GenBank/DDBJ databases">
        <title>Novel species in genus nocardia.</title>
        <authorList>
            <person name="Li F."/>
        </authorList>
    </citation>
    <scope>NUCLEOTIDE SEQUENCE</scope>
    <source>
        <strain evidence="2">CDC141</strain>
    </source>
</reference>
<evidence type="ECO:0000313" key="2">
    <source>
        <dbReference type="EMBL" id="MCM6775189.1"/>
    </source>
</evidence>
<dbReference type="EMBL" id="JAMRXG010000006">
    <property type="protein sequence ID" value="MCM6775189.1"/>
    <property type="molecule type" value="Genomic_DNA"/>
</dbReference>
<gene>
    <name evidence="2" type="ORF">NDR86_17075</name>
</gene>
<dbReference type="AlphaFoldDB" id="A0A9X2E7I5"/>
<keyword evidence="3" id="KW-1185">Reference proteome</keyword>
<accession>A0A9X2E7I5</accession>
<evidence type="ECO:0000256" key="1">
    <source>
        <dbReference type="SAM" id="MobiDB-lite"/>
    </source>
</evidence>
<evidence type="ECO:0000313" key="3">
    <source>
        <dbReference type="Proteomes" id="UP001139157"/>
    </source>
</evidence>
<comment type="caution">
    <text evidence="2">The sequence shown here is derived from an EMBL/GenBank/DDBJ whole genome shotgun (WGS) entry which is preliminary data.</text>
</comment>
<protein>
    <submittedName>
        <fullName evidence="2">Uncharacterized protein</fullName>
    </submittedName>
</protein>
<dbReference type="Proteomes" id="UP001139157">
    <property type="component" value="Unassembled WGS sequence"/>
</dbReference>
<organism evidence="2 3">
    <name type="scientific">Nocardia pulmonis</name>
    <dbReference type="NCBI Taxonomy" id="2951408"/>
    <lineage>
        <taxon>Bacteria</taxon>
        <taxon>Bacillati</taxon>
        <taxon>Actinomycetota</taxon>
        <taxon>Actinomycetes</taxon>
        <taxon>Mycobacteriales</taxon>
        <taxon>Nocardiaceae</taxon>
        <taxon>Nocardia</taxon>
    </lineage>
</organism>
<dbReference type="RefSeq" id="WP_251913160.1">
    <property type="nucleotide sequence ID" value="NZ_JAMRXG010000006.1"/>
</dbReference>
<feature type="region of interest" description="Disordered" evidence="1">
    <location>
        <begin position="49"/>
        <end position="68"/>
    </location>
</feature>